<feature type="domain" description="Peptidase M15A C-terminal" evidence="2">
    <location>
        <begin position="143"/>
        <end position="250"/>
    </location>
</feature>
<dbReference type="Gene3D" id="3.30.1380.10">
    <property type="match status" value="1"/>
</dbReference>
<sequence>MKLVITADTFLKALPTQASKLQEKNIPDQLVSVRAGNTFEIVDQFPYEGLPNSTADDHLFVQLAQPLEGHNAIRWFVYGLHAKVEGTEPDNNPKDEPAVPRPAPTPEEKAAAKPRSYGPTIAIPGIGRPVGIYEPMYFEPSVCNFTWAEMTKGGTRVPINSTVTQRIIKISKYMDEVRSFFGNKPVRITSGYRDPSSNRRVGGARDSRHMYGDAVDFSIEGMNVVDVFNKLKSYHPKGGLAVGNGFVHLDLRPGSPARWTYPGGPRVDLW</sequence>
<comment type="caution">
    <text evidence="3">The sequence shown here is derived from an EMBL/GenBank/DDBJ whole genome shotgun (WGS) entry which is preliminary data.</text>
</comment>
<evidence type="ECO:0000313" key="4">
    <source>
        <dbReference type="Proteomes" id="UP000249794"/>
    </source>
</evidence>
<dbReference type="SUPFAM" id="SSF55166">
    <property type="entry name" value="Hedgehog/DD-peptidase"/>
    <property type="match status" value="1"/>
</dbReference>
<evidence type="ECO:0000259" key="2">
    <source>
        <dbReference type="Pfam" id="PF08291"/>
    </source>
</evidence>
<dbReference type="InterPro" id="IPR009045">
    <property type="entry name" value="Zn_M74/Hedgehog-like"/>
</dbReference>
<reference evidence="4" key="1">
    <citation type="submission" date="2018-04" db="EMBL/GenBank/DDBJ databases">
        <authorList>
            <person name="Cornet L."/>
        </authorList>
    </citation>
    <scope>NUCLEOTIDE SEQUENCE [LARGE SCALE GENOMIC DNA]</scope>
</reference>
<dbReference type="Pfam" id="PF08291">
    <property type="entry name" value="Peptidase_M15_3"/>
    <property type="match status" value="1"/>
</dbReference>
<organism evidence="3 4">
    <name type="scientific">Phormidesmis priestleyi</name>
    <dbReference type="NCBI Taxonomy" id="268141"/>
    <lineage>
        <taxon>Bacteria</taxon>
        <taxon>Bacillati</taxon>
        <taxon>Cyanobacteriota</taxon>
        <taxon>Cyanophyceae</taxon>
        <taxon>Leptolyngbyales</taxon>
        <taxon>Leptolyngbyaceae</taxon>
        <taxon>Phormidesmis</taxon>
    </lineage>
</organism>
<reference evidence="3 4" key="2">
    <citation type="submission" date="2018-06" db="EMBL/GenBank/DDBJ databases">
        <title>Metagenomic assembly of (sub)arctic Cyanobacteria and their associated microbiome from non-axenic cultures.</title>
        <authorList>
            <person name="Baurain D."/>
        </authorList>
    </citation>
    <scope>NUCLEOTIDE SEQUENCE [LARGE SCALE GENOMIC DNA]</scope>
    <source>
        <strain evidence="3">ULC027bin1</strain>
    </source>
</reference>
<dbReference type="Proteomes" id="UP000249794">
    <property type="component" value="Unassembled WGS sequence"/>
</dbReference>
<evidence type="ECO:0000256" key="1">
    <source>
        <dbReference type="SAM" id="MobiDB-lite"/>
    </source>
</evidence>
<feature type="region of interest" description="Disordered" evidence="1">
    <location>
        <begin position="86"/>
        <end position="115"/>
    </location>
</feature>
<evidence type="ECO:0000313" key="3">
    <source>
        <dbReference type="EMBL" id="PZO59897.1"/>
    </source>
</evidence>
<name>A0A2W4XU69_9CYAN</name>
<proteinExistence type="predicted"/>
<dbReference type="AlphaFoldDB" id="A0A2W4XU69"/>
<accession>A0A2W4XU69</accession>
<protein>
    <recommendedName>
        <fullName evidence="2">Peptidase M15A C-terminal domain-containing protein</fullName>
    </recommendedName>
</protein>
<gene>
    <name evidence="3" type="ORF">DCF15_03020</name>
</gene>
<dbReference type="EMBL" id="QBMP01000016">
    <property type="protein sequence ID" value="PZO59897.1"/>
    <property type="molecule type" value="Genomic_DNA"/>
</dbReference>
<feature type="compositionally biased region" description="Basic and acidic residues" evidence="1">
    <location>
        <begin position="86"/>
        <end position="98"/>
    </location>
</feature>
<dbReference type="InterPro" id="IPR013230">
    <property type="entry name" value="Peptidase_M15A_C"/>
</dbReference>